<keyword evidence="13" id="KW-1185">Reference proteome</keyword>
<dbReference type="SUPFAM" id="SSF57716">
    <property type="entry name" value="Glucocorticoid receptor-like (DNA-binding domain)"/>
    <property type="match status" value="1"/>
</dbReference>
<dbReference type="GO" id="GO:0004797">
    <property type="term" value="F:thymidine kinase activity"/>
    <property type="evidence" value="ECO:0007669"/>
    <property type="project" value="UniProtKB-EC"/>
</dbReference>
<feature type="binding site" evidence="8">
    <location>
        <begin position="93"/>
        <end position="96"/>
    </location>
    <ligand>
        <name>ATP</name>
        <dbReference type="ChEBI" id="CHEBI:30616"/>
    </ligand>
</feature>
<feature type="binding site" evidence="8">
    <location>
        <begin position="21"/>
        <end position="28"/>
    </location>
    <ligand>
        <name>ATP</name>
        <dbReference type="ChEBI" id="CHEBI:30616"/>
    </ligand>
</feature>
<dbReference type="NCBIfam" id="NF003296">
    <property type="entry name" value="PRK04296.1-1"/>
    <property type="match status" value="1"/>
</dbReference>
<feature type="compositionally biased region" description="Basic and acidic residues" evidence="11">
    <location>
        <begin position="210"/>
        <end position="225"/>
    </location>
</feature>
<evidence type="ECO:0000256" key="4">
    <source>
        <dbReference type="ARBA" id="ARBA00022679"/>
    </source>
</evidence>
<dbReference type="Gene3D" id="3.40.50.300">
    <property type="entry name" value="P-loop containing nucleotide triphosphate hydrolases"/>
    <property type="match status" value="1"/>
</dbReference>
<comment type="similarity">
    <text evidence="1 8 10">Belongs to the thymidine kinase family.</text>
</comment>
<keyword evidence="5 8" id="KW-0547">Nucleotide-binding</keyword>
<evidence type="ECO:0000256" key="8">
    <source>
        <dbReference type="HAMAP-Rule" id="MF_00124"/>
    </source>
</evidence>
<dbReference type="Pfam" id="PF00265">
    <property type="entry name" value="TK"/>
    <property type="match status" value="1"/>
</dbReference>
<dbReference type="PANTHER" id="PTHR11441:SF0">
    <property type="entry name" value="THYMIDINE KINASE, CYTOSOLIC"/>
    <property type="match status" value="1"/>
</dbReference>
<dbReference type="SUPFAM" id="SSF52540">
    <property type="entry name" value="P-loop containing nucleoside triphosphate hydrolases"/>
    <property type="match status" value="1"/>
</dbReference>
<sequence>MFLENTVNHTEQFGWIEIICGSMFSGKTEELIRRLKRAQFAKQRVEIFKPALDTRYDEEEVVSHNDNRIRSTPVPVSSNIRLLANDVDVVGIDEAQFFDDEIVAVCNDLANRGIRVIVAGLDMDFKGNPFGPMPALMATAEYVTKVHAVCTHTGNLAHYSFRKAKNDKIVMLGETQEYEPLSRAAYYRALQKQKAASVSSKNNETSNSKKNPENVRKSAADTEIN</sequence>
<dbReference type="EMBL" id="CP071795">
    <property type="protein sequence ID" value="QTD39001.1"/>
    <property type="molecule type" value="Genomic_DNA"/>
</dbReference>
<keyword evidence="7 8" id="KW-0067">ATP-binding</keyword>
<dbReference type="Proteomes" id="UP000663935">
    <property type="component" value="Chromosome"/>
</dbReference>
<protein>
    <recommendedName>
        <fullName evidence="2 8">Thymidine kinase</fullName>
        <ecNumber evidence="2 8">2.7.1.21</ecNumber>
    </recommendedName>
</protein>
<proteinExistence type="inferred from homology"/>
<dbReference type="InterPro" id="IPR001267">
    <property type="entry name" value="Thymidine_kinase"/>
</dbReference>
<evidence type="ECO:0000256" key="11">
    <source>
        <dbReference type="SAM" id="MobiDB-lite"/>
    </source>
</evidence>
<evidence type="ECO:0000256" key="9">
    <source>
        <dbReference type="RuleBase" id="RU000544"/>
    </source>
</evidence>
<evidence type="ECO:0000313" key="12">
    <source>
        <dbReference type="EMBL" id="QTD39001.1"/>
    </source>
</evidence>
<comment type="catalytic activity">
    <reaction evidence="8 9">
        <text>thymidine + ATP = dTMP + ADP + H(+)</text>
        <dbReference type="Rhea" id="RHEA:19129"/>
        <dbReference type="ChEBI" id="CHEBI:15378"/>
        <dbReference type="ChEBI" id="CHEBI:17748"/>
        <dbReference type="ChEBI" id="CHEBI:30616"/>
        <dbReference type="ChEBI" id="CHEBI:63528"/>
        <dbReference type="ChEBI" id="CHEBI:456216"/>
        <dbReference type="EC" id="2.7.1.21"/>
    </reaction>
</comment>
<comment type="subcellular location">
    <subcellularLocation>
        <location evidence="8">Cytoplasm</location>
    </subcellularLocation>
</comment>
<dbReference type="HAMAP" id="MF_00124">
    <property type="entry name" value="Thymidine_kinase"/>
    <property type="match status" value="1"/>
</dbReference>
<dbReference type="InterPro" id="IPR027417">
    <property type="entry name" value="P-loop_NTPase"/>
</dbReference>
<dbReference type="PIRSF" id="PIRSF035805">
    <property type="entry name" value="TK_cell"/>
    <property type="match status" value="1"/>
</dbReference>
<evidence type="ECO:0000256" key="7">
    <source>
        <dbReference type="ARBA" id="ARBA00022840"/>
    </source>
</evidence>
<keyword evidence="8" id="KW-0963">Cytoplasm</keyword>
<evidence type="ECO:0000256" key="5">
    <source>
        <dbReference type="ARBA" id="ARBA00022741"/>
    </source>
</evidence>
<comment type="subunit">
    <text evidence="8">Homotetramer.</text>
</comment>
<dbReference type="EC" id="2.7.1.21" evidence="2 8"/>
<evidence type="ECO:0000256" key="1">
    <source>
        <dbReference type="ARBA" id="ARBA00007587"/>
    </source>
</evidence>
<dbReference type="PANTHER" id="PTHR11441">
    <property type="entry name" value="THYMIDINE KINASE"/>
    <property type="match status" value="1"/>
</dbReference>
<accession>A0ABX7T161</accession>
<feature type="active site" description="Proton acceptor" evidence="8">
    <location>
        <position position="94"/>
    </location>
</feature>
<evidence type="ECO:0000256" key="6">
    <source>
        <dbReference type="ARBA" id="ARBA00022777"/>
    </source>
</evidence>
<gene>
    <name evidence="8" type="primary">tdk</name>
    <name evidence="12" type="ORF">JL193_07045</name>
</gene>
<name>A0ABX7T161_9FLAO</name>
<dbReference type="Gene3D" id="3.30.60.20">
    <property type="match status" value="1"/>
</dbReference>
<evidence type="ECO:0000313" key="13">
    <source>
        <dbReference type="Proteomes" id="UP000663935"/>
    </source>
</evidence>
<dbReference type="RefSeq" id="WP_207973113.1">
    <property type="nucleotide sequence ID" value="NZ_CP071795.1"/>
</dbReference>
<reference evidence="12 13" key="1">
    <citation type="submission" date="2021-03" db="EMBL/GenBank/DDBJ databases">
        <title>Complete genome of Polaribacter_sp.G4M1.</title>
        <authorList>
            <person name="Jeong S.W."/>
            <person name="Bae J.W."/>
        </authorList>
    </citation>
    <scope>NUCLEOTIDE SEQUENCE [LARGE SCALE GENOMIC DNA]</scope>
    <source>
        <strain evidence="12 13">G4M1</strain>
    </source>
</reference>
<feature type="region of interest" description="Disordered" evidence="11">
    <location>
        <begin position="195"/>
        <end position="225"/>
    </location>
</feature>
<evidence type="ECO:0000256" key="2">
    <source>
        <dbReference type="ARBA" id="ARBA00012118"/>
    </source>
</evidence>
<keyword evidence="4 8" id="KW-0808">Transferase</keyword>
<organism evidence="12 13">
    <name type="scientific">Polaribacter batillariae</name>
    <dbReference type="NCBI Taxonomy" id="2808900"/>
    <lineage>
        <taxon>Bacteria</taxon>
        <taxon>Pseudomonadati</taxon>
        <taxon>Bacteroidota</taxon>
        <taxon>Flavobacteriia</taxon>
        <taxon>Flavobacteriales</taxon>
        <taxon>Flavobacteriaceae</taxon>
    </lineage>
</organism>
<keyword evidence="6 8" id="KW-0418">Kinase</keyword>
<evidence type="ECO:0000256" key="3">
    <source>
        <dbReference type="ARBA" id="ARBA00022634"/>
    </source>
</evidence>
<comment type="caution">
    <text evidence="8">Lacks conserved residue(s) required for the propagation of feature annotation.</text>
</comment>
<feature type="compositionally biased region" description="Low complexity" evidence="11">
    <location>
        <begin position="197"/>
        <end position="209"/>
    </location>
</feature>
<keyword evidence="3 8" id="KW-0237">DNA synthesis</keyword>
<evidence type="ECO:0000256" key="10">
    <source>
        <dbReference type="RuleBase" id="RU004165"/>
    </source>
</evidence>